<dbReference type="GeneTree" id="ENSGT00940000154332"/>
<dbReference type="PANTHER" id="PTHR11860">
    <property type="entry name" value="POLYMERIC-IMMUNOGLOBULIN RECEPTOR"/>
    <property type="match status" value="1"/>
</dbReference>
<dbReference type="GO" id="GO:0004888">
    <property type="term" value="F:transmembrane signaling receptor activity"/>
    <property type="evidence" value="ECO:0000318"/>
    <property type="project" value="GO_Central"/>
</dbReference>
<sequence>MALLSLMGSLFLLPGYFCDLNGPTTVFAVVGTSVYVNCTYDQKYEANVKYWCRRMNRDCPIIVQTSGSEKLEKVERISIRDNHALLQFTVTMDNLTSMDTGTYNCGVNVNGGPNQLAPVDVTVTTEKSNSPEFKHDSFPSLDSSSIRCVKMFLHFFISIDYRMFSCEPLAPF</sequence>
<reference evidence="6" key="3">
    <citation type="submission" date="2025-09" db="UniProtKB">
        <authorList>
            <consortium name="Ensembl"/>
        </authorList>
    </citation>
    <scope>IDENTIFICATION</scope>
</reference>
<evidence type="ECO:0000313" key="7">
    <source>
        <dbReference type="Proteomes" id="UP000001646"/>
    </source>
</evidence>
<reference evidence="6 7" key="1">
    <citation type="submission" date="2009-12" db="EMBL/GenBank/DDBJ databases">
        <title>The Genome Sequence of Anolis carolinensis (Green Anole Lizard).</title>
        <authorList>
            <consortium name="The Genome Sequencing Platform"/>
            <person name="Di Palma F."/>
            <person name="Alfoldi J."/>
            <person name="Heiman D."/>
            <person name="Young S."/>
            <person name="Grabherr M."/>
            <person name="Johnson J."/>
            <person name="Lander E.S."/>
            <person name="Lindblad-Toh K."/>
        </authorList>
    </citation>
    <scope>NUCLEOTIDE SEQUENCE [LARGE SCALE GENOMIC DNA]</scope>
    <source>
        <strain evidence="6 7">JBL SC #1</strain>
    </source>
</reference>
<dbReference type="SMART" id="SM00409">
    <property type="entry name" value="IG"/>
    <property type="match status" value="1"/>
</dbReference>
<keyword evidence="7" id="KW-1185">Reference proteome</keyword>
<dbReference type="InterPro" id="IPR050671">
    <property type="entry name" value="CD300_family_receptors"/>
</dbReference>
<keyword evidence="3" id="KW-0472">Membrane</keyword>
<feature type="signal peptide" evidence="4">
    <location>
        <begin position="1"/>
        <end position="18"/>
    </location>
</feature>
<dbReference type="Proteomes" id="UP000001646">
    <property type="component" value="Chromosome 2"/>
</dbReference>
<dbReference type="CDD" id="cd05716">
    <property type="entry name" value="IgV_pIgR_like"/>
    <property type="match status" value="1"/>
</dbReference>
<comment type="subcellular location">
    <subcellularLocation>
        <location evidence="1">Membrane</location>
    </subcellularLocation>
</comment>
<protein>
    <recommendedName>
        <fullName evidence="5">Ig-like domain-containing protein</fullName>
    </recommendedName>
</protein>
<evidence type="ECO:0000313" key="6">
    <source>
        <dbReference type="Ensembl" id="ENSACAP00000019915.2"/>
    </source>
</evidence>
<evidence type="ECO:0000256" key="3">
    <source>
        <dbReference type="ARBA" id="ARBA00023136"/>
    </source>
</evidence>
<evidence type="ECO:0000259" key="5">
    <source>
        <dbReference type="PROSITE" id="PS50835"/>
    </source>
</evidence>
<dbReference type="AlphaFoldDB" id="G1KX84"/>
<dbReference type="SUPFAM" id="SSF48726">
    <property type="entry name" value="Immunoglobulin"/>
    <property type="match status" value="1"/>
</dbReference>
<organism evidence="6 7">
    <name type="scientific">Anolis carolinensis</name>
    <name type="common">Green anole</name>
    <name type="synonym">American chameleon</name>
    <dbReference type="NCBI Taxonomy" id="28377"/>
    <lineage>
        <taxon>Eukaryota</taxon>
        <taxon>Metazoa</taxon>
        <taxon>Chordata</taxon>
        <taxon>Craniata</taxon>
        <taxon>Vertebrata</taxon>
        <taxon>Euteleostomi</taxon>
        <taxon>Lepidosauria</taxon>
        <taxon>Squamata</taxon>
        <taxon>Bifurcata</taxon>
        <taxon>Unidentata</taxon>
        <taxon>Episquamata</taxon>
        <taxon>Toxicofera</taxon>
        <taxon>Iguania</taxon>
        <taxon>Dactyloidae</taxon>
        <taxon>Anolis</taxon>
    </lineage>
</organism>
<keyword evidence="4" id="KW-0732">Signal</keyword>
<dbReference type="Pfam" id="PF07686">
    <property type="entry name" value="V-set"/>
    <property type="match status" value="1"/>
</dbReference>
<dbReference type="GO" id="GO:0007165">
    <property type="term" value="P:signal transduction"/>
    <property type="evidence" value="ECO:0000318"/>
    <property type="project" value="GO_Central"/>
</dbReference>
<keyword evidence="2" id="KW-0812">Transmembrane</keyword>
<dbReference type="InterPro" id="IPR003599">
    <property type="entry name" value="Ig_sub"/>
</dbReference>
<dbReference type="Ensembl" id="ENSACAT00000027989.2">
    <property type="protein sequence ID" value="ENSACAP00000019915.2"/>
    <property type="gene ID" value="ENSACAG00000044575.1"/>
</dbReference>
<dbReference type="InterPro" id="IPR013106">
    <property type="entry name" value="Ig_V-set"/>
</dbReference>
<dbReference type="InterPro" id="IPR007110">
    <property type="entry name" value="Ig-like_dom"/>
</dbReference>
<dbReference type="InterPro" id="IPR036179">
    <property type="entry name" value="Ig-like_dom_sf"/>
</dbReference>
<dbReference type="Gene3D" id="2.60.40.10">
    <property type="entry name" value="Immunoglobulins"/>
    <property type="match status" value="1"/>
</dbReference>
<proteinExistence type="predicted"/>
<evidence type="ECO:0000256" key="2">
    <source>
        <dbReference type="ARBA" id="ARBA00022692"/>
    </source>
</evidence>
<feature type="chain" id="PRO_5032617563" description="Ig-like domain-containing protein" evidence="4">
    <location>
        <begin position="19"/>
        <end position="172"/>
    </location>
</feature>
<evidence type="ECO:0000256" key="4">
    <source>
        <dbReference type="SAM" id="SignalP"/>
    </source>
</evidence>
<dbReference type="GO" id="GO:0005886">
    <property type="term" value="C:plasma membrane"/>
    <property type="evidence" value="ECO:0000318"/>
    <property type="project" value="GO_Central"/>
</dbReference>
<feature type="domain" description="Ig-like" evidence="5">
    <location>
        <begin position="14"/>
        <end position="122"/>
    </location>
</feature>
<name>G1KX84_ANOCA</name>
<evidence type="ECO:0000256" key="1">
    <source>
        <dbReference type="ARBA" id="ARBA00004370"/>
    </source>
</evidence>
<accession>G1KX84</accession>
<dbReference type="PROSITE" id="PS50835">
    <property type="entry name" value="IG_LIKE"/>
    <property type="match status" value="1"/>
</dbReference>
<reference evidence="6" key="2">
    <citation type="submission" date="2025-08" db="UniProtKB">
        <authorList>
            <consortium name="Ensembl"/>
        </authorList>
    </citation>
    <scope>IDENTIFICATION</scope>
</reference>
<dbReference type="InterPro" id="IPR013783">
    <property type="entry name" value="Ig-like_fold"/>
</dbReference>
<dbReference type="PANTHER" id="PTHR11860:SF87">
    <property type="entry name" value="CMRF35-LIKE MOLECULE 8"/>
    <property type="match status" value="1"/>
</dbReference>
<dbReference type="InParanoid" id="G1KX84"/>